<evidence type="ECO:0000313" key="1">
    <source>
        <dbReference type="EMBL" id="DAF62324.1"/>
    </source>
</evidence>
<accession>A0A8S5TG94</accession>
<protein>
    <submittedName>
        <fullName evidence="1">Uncharacterized protein</fullName>
    </submittedName>
</protein>
<dbReference type="EMBL" id="BK032823">
    <property type="protein sequence ID" value="DAF62324.1"/>
    <property type="molecule type" value="Genomic_DNA"/>
</dbReference>
<reference evidence="1" key="1">
    <citation type="journal article" date="2021" name="Proc. Natl. Acad. Sci. U.S.A.">
        <title>A Catalog of Tens of Thousands of Viruses from Human Metagenomes Reveals Hidden Associations with Chronic Diseases.</title>
        <authorList>
            <person name="Tisza M.J."/>
            <person name="Buck C.B."/>
        </authorList>
    </citation>
    <scope>NUCLEOTIDE SEQUENCE</scope>
    <source>
        <strain evidence="1">CtIty1</strain>
    </source>
</reference>
<sequence length="127" mass="14924">MELNEQMVKSIDKVMTEFSSIIIEDMDDDLIKFHIFDKVDRGAILPSGRVLENKDNNAYRSLHFALNKDGEIIDFRGYINTKNGLNEYFELNSVYAIPLYKKTHFIIEMLEELVRERKLFVKKLSAM</sequence>
<name>A0A8S5TG94_9CAUD</name>
<proteinExistence type="predicted"/>
<organism evidence="1">
    <name type="scientific">Myoviridae sp. ctIty1</name>
    <dbReference type="NCBI Taxonomy" id="2827673"/>
    <lineage>
        <taxon>Viruses</taxon>
        <taxon>Duplodnaviria</taxon>
        <taxon>Heunggongvirae</taxon>
        <taxon>Uroviricota</taxon>
        <taxon>Caudoviricetes</taxon>
    </lineage>
</organism>